<dbReference type="PANTHER" id="PTHR35902:SF3">
    <property type="entry name" value="NPCBM-ASSOCIATED, NEW3 DOMAIN OF ALPHA-GALACTOSIDASE"/>
    <property type="match status" value="1"/>
</dbReference>
<comment type="caution">
    <text evidence="2">The sequence shown here is derived from an EMBL/GenBank/DDBJ whole genome shotgun (WGS) entry which is preliminary data.</text>
</comment>
<proteinExistence type="predicted"/>
<organism evidence="2 3">
    <name type="scientific">Methanoculleus frigidifontis</name>
    <dbReference type="NCBI Taxonomy" id="2584085"/>
    <lineage>
        <taxon>Archaea</taxon>
        <taxon>Methanobacteriati</taxon>
        <taxon>Methanobacteriota</taxon>
        <taxon>Stenosarchaea group</taxon>
        <taxon>Methanomicrobia</taxon>
        <taxon>Methanomicrobiales</taxon>
        <taxon>Methanomicrobiaceae</taxon>
        <taxon>Methanoculleus</taxon>
    </lineage>
</organism>
<keyword evidence="1" id="KW-1133">Transmembrane helix</keyword>
<sequence length="415" mass="44392">MNGQGAYILALILLAACIPGIAAADEPTVLVSNYTVTPDVLQPGDIGTVTVILTSTATAASRTEANVEMGPGQTQETTTTNTQINAFVEDATLQGNGVDVLTGSFGRVGEIGPGQSMPLTFLFRAPAEEGIYFPEVWIRVRGATDLKYPIPVNVNSQYALIKKPAIRIERSVPESVTPGDPFNLTLVLFNDGEATAGDVTVNANATTRSMTAATPQTYYFREIAPGEQKTIPMRFLTDTETELGLQPVLITVAYRNADGNVFRETSTVGVPIQGRADLGIASVSTDPTRITVGDPIDLIIRVENSGTGDANSVRATIDGLPLPGGKEAFMGTIEPQNDAPAVFSLAADEAGTFDYTLTITFTDDFGTHTTEETLQMTVTESNNTVLLIAVLVIVLIAAAVAFWWWRRRQQEEEIE</sequence>
<dbReference type="Proteomes" id="UP001168338">
    <property type="component" value="Unassembled WGS sequence"/>
</dbReference>
<dbReference type="Gene3D" id="2.60.40.10">
    <property type="entry name" value="Immunoglobulins"/>
    <property type="match status" value="2"/>
</dbReference>
<dbReference type="EMBL" id="VCYH01000005">
    <property type="protein sequence ID" value="MDN7025001.1"/>
    <property type="molecule type" value="Genomic_DNA"/>
</dbReference>
<accession>A0ABT8MAN5</accession>
<dbReference type="InterPro" id="IPR013783">
    <property type="entry name" value="Ig-like_fold"/>
</dbReference>
<keyword evidence="3" id="KW-1185">Reference proteome</keyword>
<dbReference type="RefSeq" id="WP_301664132.1">
    <property type="nucleotide sequence ID" value="NZ_VCYH01000005.1"/>
</dbReference>
<feature type="transmembrane region" description="Helical" evidence="1">
    <location>
        <begin position="385"/>
        <end position="405"/>
    </location>
</feature>
<evidence type="ECO:0000313" key="3">
    <source>
        <dbReference type="Proteomes" id="UP001168338"/>
    </source>
</evidence>
<reference evidence="2" key="1">
    <citation type="submission" date="2019-05" db="EMBL/GenBank/DDBJ databases">
        <title>Methanoculleus sp. FWC-SCC1, a methanogenic archaeon isolated from deep marine cold seep.</title>
        <authorList>
            <person name="Chen Y.-W."/>
            <person name="Chen S.-C."/>
            <person name="Teng N.-H."/>
            <person name="Lai M.-C."/>
        </authorList>
    </citation>
    <scope>NUCLEOTIDE SEQUENCE</scope>
    <source>
        <strain evidence="2">FWC-SCC1</strain>
    </source>
</reference>
<protein>
    <submittedName>
        <fullName evidence="2">S-layer protein</fullName>
    </submittedName>
</protein>
<name>A0ABT8MAN5_9EURY</name>
<evidence type="ECO:0000313" key="2">
    <source>
        <dbReference type="EMBL" id="MDN7025001.1"/>
    </source>
</evidence>
<keyword evidence="1" id="KW-0472">Membrane</keyword>
<dbReference type="PANTHER" id="PTHR35902">
    <property type="entry name" value="S-LAYER DOMAIN-LIKE PROTEIN-RELATED"/>
    <property type="match status" value="1"/>
</dbReference>
<gene>
    <name evidence="2" type="ORF">FGU65_08895</name>
</gene>
<keyword evidence="1" id="KW-0812">Transmembrane</keyword>
<evidence type="ECO:0000256" key="1">
    <source>
        <dbReference type="SAM" id="Phobius"/>
    </source>
</evidence>